<protein>
    <submittedName>
        <fullName evidence="1">Uncharacterized protein</fullName>
    </submittedName>
</protein>
<name>A0ACD5FC55_RHILE</name>
<proteinExistence type="predicted"/>
<sequence>MATRSPKVIASIDDKTRKGEMNTPADYAHFFGEYSAKLAYLCIKCALHAQLSAPPDPFDGKTAQRDKKVQPAPLSRRKCNFGMQKTFILT</sequence>
<evidence type="ECO:0000313" key="1">
    <source>
        <dbReference type="EMBL" id="XKQ42990.1"/>
    </source>
</evidence>
<organism evidence="1 2">
    <name type="scientific">Rhizobium leguminosarum</name>
    <dbReference type="NCBI Taxonomy" id="384"/>
    <lineage>
        <taxon>Bacteria</taxon>
        <taxon>Pseudomonadati</taxon>
        <taxon>Pseudomonadota</taxon>
        <taxon>Alphaproteobacteria</taxon>
        <taxon>Hyphomicrobiales</taxon>
        <taxon>Rhizobiaceae</taxon>
        <taxon>Rhizobium/Agrobacterium group</taxon>
        <taxon>Rhizobium</taxon>
    </lineage>
</organism>
<keyword evidence="1" id="KW-0614">Plasmid</keyword>
<geneLocation type="plasmid" evidence="1 2">
    <name>unnamed1</name>
</geneLocation>
<accession>A0ACD5FC55</accession>
<evidence type="ECO:0000313" key="2">
    <source>
        <dbReference type="Proteomes" id="UP000076193"/>
    </source>
</evidence>
<dbReference type="Proteomes" id="UP000076193">
    <property type="component" value="Plasmid unnamed1"/>
</dbReference>
<dbReference type="EMBL" id="CP171845">
    <property type="protein sequence ID" value="XKQ42990.1"/>
    <property type="molecule type" value="Genomic_DNA"/>
</dbReference>
<reference evidence="1" key="1">
    <citation type="submission" date="2024-10" db="EMBL/GenBank/DDBJ databases">
        <title>Strain of Rhizobium-related bacteria isolated fromm roots of Vavilovia formosa.</title>
        <authorList>
            <person name="Kimeklis A."/>
            <person name="Afonin A."/>
        </authorList>
    </citation>
    <scope>NUCLEOTIDE SEQUENCE</scope>
    <source>
        <strain evidence="1">Vaf12</strain>
    </source>
</reference>
<gene>
    <name evidence="1" type="ORF">A4A59_025635</name>
</gene>